<protein>
    <submittedName>
        <fullName evidence="1">Uncharacterized protein</fullName>
    </submittedName>
</protein>
<comment type="caution">
    <text evidence="1">The sequence shown here is derived from an EMBL/GenBank/DDBJ whole genome shotgun (WGS) entry which is preliminary data.</text>
</comment>
<dbReference type="Proteomes" id="UP000821845">
    <property type="component" value="Chromosome 1"/>
</dbReference>
<sequence length="219" mass="24868">MFFADAEQLCLWILERIRPIDQKLKYQVDKLVKTATHGTMDADDPLRFRANPAALEAESDDESTGSIEKGSEGKATKVYRPPKLAPVHYNEDETEKERKERLLERAKRKALCTSVMEELRSEFYDGPVEIKLKCCEQPRRFDWHQNDLMAITELEKMEDGSLVVSAREMATCLMTPMDLVLTEPALTMRLLMSTTAATKLLGPERDASTKSVLSLLLLS</sequence>
<organism evidence="1 2">
    <name type="scientific">Hyalomma asiaticum</name>
    <name type="common">Tick</name>
    <dbReference type="NCBI Taxonomy" id="266040"/>
    <lineage>
        <taxon>Eukaryota</taxon>
        <taxon>Metazoa</taxon>
        <taxon>Ecdysozoa</taxon>
        <taxon>Arthropoda</taxon>
        <taxon>Chelicerata</taxon>
        <taxon>Arachnida</taxon>
        <taxon>Acari</taxon>
        <taxon>Parasitiformes</taxon>
        <taxon>Ixodida</taxon>
        <taxon>Ixodoidea</taxon>
        <taxon>Ixodidae</taxon>
        <taxon>Hyalomminae</taxon>
        <taxon>Hyalomma</taxon>
    </lineage>
</organism>
<name>A0ACB7TTB1_HYAAI</name>
<gene>
    <name evidence="1" type="ORF">HPB50_025743</name>
</gene>
<evidence type="ECO:0000313" key="2">
    <source>
        <dbReference type="Proteomes" id="UP000821845"/>
    </source>
</evidence>
<dbReference type="EMBL" id="CM023481">
    <property type="protein sequence ID" value="KAH6948667.1"/>
    <property type="molecule type" value="Genomic_DNA"/>
</dbReference>
<keyword evidence="2" id="KW-1185">Reference proteome</keyword>
<proteinExistence type="predicted"/>
<evidence type="ECO:0000313" key="1">
    <source>
        <dbReference type="EMBL" id="KAH6948667.1"/>
    </source>
</evidence>
<reference evidence="1" key="1">
    <citation type="submission" date="2020-05" db="EMBL/GenBank/DDBJ databases">
        <title>Large-scale comparative analyses of tick genomes elucidate their genetic diversity and vector capacities.</title>
        <authorList>
            <person name="Jia N."/>
            <person name="Wang J."/>
            <person name="Shi W."/>
            <person name="Du L."/>
            <person name="Sun Y."/>
            <person name="Zhan W."/>
            <person name="Jiang J."/>
            <person name="Wang Q."/>
            <person name="Zhang B."/>
            <person name="Ji P."/>
            <person name="Sakyi L.B."/>
            <person name="Cui X."/>
            <person name="Yuan T."/>
            <person name="Jiang B."/>
            <person name="Yang W."/>
            <person name="Lam T.T.-Y."/>
            <person name="Chang Q."/>
            <person name="Ding S."/>
            <person name="Wang X."/>
            <person name="Zhu J."/>
            <person name="Ruan X."/>
            <person name="Zhao L."/>
            <person name="Wei J."/>
            <person name="Que T."/>
            <person name="Du C."/>
            <person name="Cheng J."/>
            <person name="Dai P."/>
            <person name="Han X."/>
            <person name="Huang E."/>
            <person name="Gao Y."/>
            <person name="Liu J."/>
            <person name="Shao H."/>
            <person name="Ye R."/>
            <person name="Li L."/>
            <person name="Wei W."/>
            <person name="Wang X."/>
            <person name="Wang C."/>
            <person name="Yang T."/>
            <person name="Huo Q."/>
            <person name="Li W."/>
            <person name="Guo W."/>
            <person name="Chen H."/>
            <person name="Zhou L."/>
            <person name="Ni X."/>
            <person name="Tian J."/>
            <person name="Zhou Y."/>
            <person name="Sheng Y."/>
            <person name="Liu T."/>
            <person name="Pan Y."/>
            <person name="Xia L."/>
            <person name="Li J."/>
            <person name="Zhao F."/>
            <person name="Cao W."/>
        </authorList>
    </citation>
    <scope>NUCLEOTIDE SEQUENCE</scope>
    <source>
        <strain evidence="1">Hyas-2018</strain>
    </source>
</reference>
<accession>A0ACB7TTB1</accession>